<dbReference type="InterPro" id="IPR018604">
    <property type="entry name" value="YycI-like"/>
</dbReference>
<dbReference type="AlphaFoldDB" id="A0A133Y3B9"/>
<dbReference type="RefSeq" id="WP_060936496.1">
    <property type="nucleotide sequence ID" value="NZ_JASOZP010000001.1"/>
</dbReference>
<name>A0A133Y3B9_9LACT</name>
<protein>
    <submittedName>
        <fullName evidence="2">YycH protein</fullName>
    </submittedName>
</protein>
<dbReference type="STRING" id="87541.AWM71_02185"/>
<dbReference type="GO" id="GO:0016020">
    <property type="term" value="C:membrane"/>
    <property type="evidence" value="ECO:0007669"/>
    <property type="project" value="InterPro"/>
</dbReference>
<dbReference type="Pfam" id="PF09648">
    <property type="entry name" value="YycI"/>
    <property type="match status" value="1"/>
</dbReference>
<proteinExistence type="predicted"/>
<evidence type="ECO:0000313" key="2">
    <source>
        <dbReference type="EMBL" id="KXB37698.1"/>
    </source>
</evidence>
<accession>A0A133Y3B9</accession>
<comment type="caution">
    <text evidence="2">The sequence shown here is derived from an EMBL/GenBank/DDBJ whole genome shotgun (WGS) entry which is preliminary data.</text>
</comment>
<sequence>MDFRRIENILIIAFFLLNTFLAYTLFGKNMLMTSLSQDNINIEQELKANEINLTFDLSSEEGKEPFIAGKQQKLSTEGENRPQAQRLKWDKDTGQLYGEFAHPIALKGLKQASDDPTRLPNEVLSPINKLLTEGSIEEGESYRFLVYNRQRKMIYYGQVGYDDRLITDSTARLIFHLNDQNEIVSYEMSHIQKVQPQGQVRSLISSKKAVENLYLYNEIPSKSSVVSAQLSYQQTLRVEDIIVYKPVWAIVIRLDAHSVKTVYVDGINGTIIQNPSDLLPKGQGGDNRHD</sequence>
<feature type="domain" description="Regulatory protein YycH-like" evidence="1">
    <location>
        <begin position="34"/>
        <end position="265"/>
    </location>
</feature>
<reference evidence="2 3" key="1">
    <citation type="submission" date="2016-01" db="EMBL/GenBank/DDBJ databases">
        <authorList>
            <person name="Oliw E.H."/>
        </authorList>
    </citation>
    <scope>NUCLEOTIDE SEQUENCE [LARGE SCALE GENOMIC DNA]</scope>
    <source>
        <strain evidence="2 3">KA00635</strain>
    </source>
</reference>
<gene>
    <name evidence="2" type="ORF">HMPREF3187_00414</name>
</gene>
<dbReference type="EMBL" id="LSCQ01000020">
    <property type="protein sequence ID" value="KXB37698.1"/>
    <property type="molecule type" value="Genomic_DNA"/>
</dbReference>
<evidence type="ECO:0000259" key="1">
    <source>
        <dbReference type="Pfam" id="PF09648"/>
    </source>
</evidence>
<organism evidence="2 3">
    <name type="scientific">Aerococcus christensenii</name>
    <dbReference type="NCBI Taxonomy" id="87541"/>
    <lineage>
        <taxon>Bacteria</taxon>
        <taxon>Bacillati</taxon>
        <taxon>Bacillota</taxon>
        <taxon>Bacilli</taxon>
        <taxon>Lactobacillales</taxon>
        <taxon>Aerococcaceae</taxon>
        <taxon>Aerococcus</taxon>
    </lineage>
</organism>
<evidence type="ECO:0000313" key="3">
    <source>
        <dbReference type="Proteomes" id="UP000070422"/>
    </source>
</evidence>
<dbReference type="OrthoDB" id="2135943at2"/>
<dbReference type="PATRIC" id="fig|87541.4.peg.418"/>
<dbReference type="Gene3D" id="2.40.128.690">
    <property type="entry name" value="YycH protein, domain 3-like"/>
    <property type="match status" value="1"/>
</dbReference>
<dbReference type="Proteomes" id="UP000070422">
    <property type="component" value="Unassembled WGS sequence"/>
</dbReference>